<keyword evidence="4" id="KW-0132">Cell division</keyword>
<keyword evidence="6" id="KW-0498">Mitosis</keyword>
<dbReference type="GO" id="GO:0034080">
    <property type="term" value="P:CENP-A containing chromatin assembly"/>
    <property type="evidence" value="ECO:0007669"/>
    <property type="project" value="TreeGrafter"/>
</dbReference>
<feature type="compositionally biased region" description="Pro residues" evidence="11">
    <location>
        <begin position="114"/>
        <end position="131"/>
    </location>
</feature>
<feature type="region of interest" description="Disordered" evidence="11">
    <location>
        <begin position="388"/>
        <end position="413"/>
    </location>
</feature>
<evidence type="ECO:0000256" key="3">
    <source>
        <dbReference type="ARBA" id="ARBA00022454"/>
    </source>
</evidence>
<accession>A0A0P1BD38</accession>
<feature type="domain" description="Mis18" evidence="12">
    <location>
        <begin position="217"/>
        <end position="315"/>
    </location>
</feature>
<feature type="region of interest" description="Disordered" evidence="11">
    <location>
        <begin position="190"/>
        <end position="215"/>
    </location>
</feature>
<dbReference type="STRING" id="401625.A0A0P1BD38"/>
<comment type="subcellular location">
    <subcellularLocation>
        <location evidence="2">Chromosome</location>
        <location evidence="2">Centromere</location>
    </subcellularLocation>
    <subcellularLocation>
        <location evidence="1">Nucleus</location>
    </subcellularLocation>
</comment>
<protein>
    <recommendedName>
        <fullName evidence="12">Mis18 domain-containing protein</fullName>
    </recommendedName>
</protein>
<keyword evidence="7" id="KW-0862">Zinc</keyword>
<keyword evidence="14" id="KW-1185">Reference proteome</keyword>
<dbReference type="PANTHER" id="PTHR16431">
    <property type="entry name" value="NEUROGENIC PROTEIN MASTERMIND"/>
    <property type="match status" value="1"/>
</dbReference>
<dbReference type="InterPro" id="IPR034752">
    <property type="entry name" value="Mis18"/>
</dbReference>
<dbReference type="GO" id="GO:0005634">
    <property type="term" value="C:nucleus"/>
    <property type="evidence" value="ECO:0007669"/>
    <property type="project" value="UniProtKB-SubCell"/>
</dbReference>
<organism evidence="13 14">
    <name type="scientific">Ceraceosorus bombacis</name>
    <dbReference type="NCBI Taxonomy" id="401625"/>
    <lineage>
        <taxon>Eukaryota</taxon>
        <taxon>Fungi</taxon>
        <taxon>Dikarya</taxon>
        <taxon>Basidiomycota</taxon>
        <taxon>Ustilaginomycotina</taxon>
        <taxon>Exobasidiomycetes</taxon>
        <taxon>Ceraceosorales</taxon>
        <taxon>Ceraceosoraceae</taxon>
        <taxon>Ceraceosorus</taxon>
    </lineage>
</organism>
<dbReference type="Proteomes" id="UP000054845">
    <property type="component" value="Unassembled WGS sequence"/>
</dbReference>
<evidence type="ECO:0000256" key="5">
    <source>
        <dbReference type="ARBA" id="ARBA00022723"/>
    </source>
</evidence>
<dbReference type="OrthoDB" id="74210at2759"/>
<feature type="region of interest" description="Disordered" evidence="11">
    <location>
        <begin position="1"/>
        <end position="168"/>
    </location>
</feature>
<evidence type="ECO:0000256" key="11">
    <source>
        <dbReference type="SAM" id="MobiDB-lite"/>
    </source>
</evidence>
<evidence type="ECO:0000256" key="8">
    <source>
        <dbReference type="ARBA" id="ARBA00023242"/>
    </source>
</evidence>
<evidence type="ECO:0000256" key="6">
    <source>
        <dbReference type="ARBA" id="ARBA00022776"/>
    </source>
</evidence>
<feature type="region of interest" description="Disordered" evidence="11">
    <location>
        <begin position="434"/>
        <end position="486"/>
    </location>
</feature>
<dbReference type="GO" id="GO:0007059">
    <property type="term" value="P:chromosome segregation"/>
    <property type="evidence" value="ECO:0007669"/>
    <property type="project" value="TreeGrafter"/>
</dbReference>
<sequence>MSRASSSPDELDAAHPRANTHRASVRSTSSPGESPVVEISSVLRTRSDRDGSAGLMRPPALPRHIQQARTDERMSKRRRYGQARRSGPGDEQEEWHQGLTDAAAATASSSRIPMGPPALPSPSPRPSPMPLESPAVKTEYSTPVPGSGILSPDPPPTNRRLDFLRGGYRSGHTNGAMLDGASLRHALAESVVADEEEEEEEEQRESREPEEGENSPLLVFQCDACGVVLGDSFSWVAAQRELGLLVLSSATDEVVVDRTFVTSTEGGLDVGSTYSSFTCSCGAALGRMYRTTSRALDDLRDAYSFQVTQVRVYQLGTGQANAARGHPQRDSVEAEAGDLTAEAPMAEPLTALASTHGEQLGPNEVFDTVERGANRRYVTPVVTGAVAGIDGPAGHGQAQSGFSRTPVPPSRDDQRIRVLLMGIGERLVKLERQMESLQQAPPRSDFSTVQAASSAARPKAGTIRSHSTSEGEGSVMSEQVQENGAR</sequence>
<evidence type="ECO:0000256" key="10">
    <source>
        <dbReference type="ARBA" id="ARBA00023328"/>
    </source>
</evidence>
<dbReference type="GO" id="GO:0051301">
    <property type="term" value="P:cell division"/>
    <property type="evidence" value="ECO:0007669"/>
    <property type="project" value="UniProtKB-KW"/>
</dbReference>
<keyword evidence="10" id="KW-0137">Centromere</keyword>
<dbReference type="InterPro" id="IPR004910">
    <property type="entry name" value="Yippee/Mis18/Cereblon"/>
</dbReference>
<evidence type="ECO:0000256" key="1">
    <source>
        <dbReference type="ARBA" id="ARBA00004123"/>
    </source>
</evidence>
<name>A0A0P1BD38_9BASI</name>
<dbReference type="GO" id="GO:0000775">
    <property type="term" value="C:chromosome, centromeric region"/>
    <property type="evidence" value="ECO:0007669"/>
    <property type="project" value="UniProtKB-SubCell"/>
</dbReference>
<dbReference type="GO" id="GO:0046872">
    <property type="term" value="F:metal ion binding"/>
    <property type="evidence" value="ECO:0007669"/>
    <property type="project" value="UniProtKB-KW"/>
</dbReference>
<proteinExistence type="predicted"/>
<evidence type="ECO:0000256" key="9">
    <source>
        <dbReference type="ARBA" id="ARBA00023306"/>
    </source>
</evidence>
<evidence type="ECO:0000313" key="13">
    <source>
        <dbReference type="EMBL" id="CEH13765.1"/>
    </source>
</evidence>
<keyword evidence="3" id="KW-0158">Chromosome</keyword>
<dbReference type="EMBL" id="CCYA01000230">
    <property type="protein sequence ID" value="CEH13765.1"/>
    <property type="molecule type" value="Genomic_DNA"/>
</dbReference>
<dbReference type="Pfam" id="PF03226">
    <property type="entry name" value="Yippee-Mis18"/>
    <property type="match status" value="1"/>
</dbReference>
<evidence type="ECO:0000256" key="7">
    <source>
        <dbReference type="ARBA" id="ARBA00022833"/>
    </source>
</evidence>
<keyword evidence="8" id="KW-0539">Nucleus</keyword>
<feature type="compositionally biased region" description="Polar residues" evidence="11">
    <location>
        <begin position="464"/>
        <end position="486"/>
    </location>
</feature>
<keyword evidence="9" id="KW-0131">Cell cycle</keyword>
<dbReference type="AlphaFoldDB" id="A0A0P1BD38"/>
<dbReference type="PROSITE" id="PS51793">
    <property type="entry name" value="MIS18"/>
    <property type="match status" value="1"/>
</dbReference>
<evidence type="ECO:0000256" key="4">
    <source>
        <dbReference type="ARBA" id="ARBA00022618"/>
    </source>
</evidence>
<dbReference type="PANTHER" id="PTHR16431:SF1">
    <property type="entry name" value="NEUROGENIC PROTEIN MASTERMIND"/>
    <property type="match status" value="1"/>
</dbReference>
<reference evidence="13 14" key="1">
    <citation type="submission" date="2014-09" db="EMBL/GenBank/DDBJ databases">
        <authorList>
            <person name="Magalhaes I.L.F."/>
            <person name="Oliveira U."/>
            <person name="Santos F.R."/>
            <person name="Vidigal T.H.D.A."/>
            <person name="Brescovit A.D."/>
            <person name="Santos A.J."/>
        </authorList>
    </citation>
    <scope>NUCLEOTIDE SEQUENCE [LARGE SCALE GENOMIC DNA]</scope>
</reference>
<evidence type="ECO:0000259" key="12">
    <source>
        <dbReference type="PROSITE" id="PS51793"/>
    </source>
</evidence>
<dbReference type="GO" id="GO:0000785">
    <property type="term" value="C:chromatin"/>
    <property type="evidence" value="ECO:0007669"/>
    <property type="project" value="TreeGrafter"/>
</dbReference>
<evidence type="ECO:0000256" key="2">
    <source>
        <dbReference type="ARBA" id="ARBA00004584"/>
    </source>
</evidence>
<keyword evidence="5" id="KW-0479">Metal-binding</keyword>
<evidence type="ECO:0000313" key="14">
    <source>
        <dbReference type="Proteomes" id="UP000054845"/>
    </source>
</evidence>
<feature type="compositionally biased region" description="Acidic residues" evidence="11">
    <location>
        <begin position="192"/>
        <end position="203"/>
    </location>
</feature>
<feature type="compositionally biased region" description="Polar residues" evidence="11">
    <location>
        <begin position="435"/>
        <end position="453"/>
    </location>
</feature>